<evidence type="ECO:0000256" key="1">
    <source>
        <dbReference type="SAM" id="MobiDB-lite"/>
    </source>
</evidence>
<reference evidence="3" key="2">
    <citation type="submission" date="2024-10" db="UniProtKB">
        <authorList>
            <consortium name="EnsemblProtists"/>
        </authorList>
    </citation>
    <scope>IDENTIFICATION</scope>
</reference>
<feature type="compositionally biased region" description="Low complexity" evidence="1">
    <location>
        <begin position="42"/>
        <end position="54"/>
    </location>
</feature>
<dbReference type="KEGG" id="ehx:EMIHUDRAFT_237353"/>
<organism evidence="3 4">
    <name type="scientific">Emiliania huxleyi (strain CCMP1516)</name>
    <dbReference type="NCBI Taxonomy" id="280463"/>
    <lineage>
        <taxon>Eukaryota</taxon>
        <taxon>Haptista</taxon>
        <taxon>Haptophyta</taxon>
        <taxon>Prymnesiophyceae</taxon>
        <taxon>Isochrysidales</taxon>
        <taxon>Noelaerhabdaceae</taxon>
        <taxon>Emiliania</taxon>
    </lineage>
</organism>
<keyword evidence="2" id="KW-1133">Transmembrane helix</keyword>
<dbReference type="Proteomes" id="UP000013827">
    <property type="component" value="Unassembled WGS sequence"/>
</dbReference>
<dbReference type="RefSeq" id="XP_005778367.1">
    <property type="nucleotide sequence ID" value="XM_005778310.1"/>
</dbReference>
<evidence type="ECO:0000313" key="4">
    <source>
        <dbReference type="Proteomes" id="UP000013827"/>
    </source>
</evidence>
<keyword evidence="2" id="KW-0812">Transmembrane</keyword>
<feature type="region of interest" description="Disordered" evidence="1">
    <location>
        <begin position="42"/>
        <end position="111"/>
    </location>
</feature>
<reference evidence="4" key="1">
    <citation type="journal article" date="2013" name="Nature">
        <title>Pan genome of the phytoplankton Emiliania underpins its global distribution.</title>
        <authorList>
            <person name="Read B.A."/>
            <person name="Kegel J."/>
            <person name="Klute M.J."/>
            <person name="Kuo A."/>
            <person name="Lefebvre S.C."/>
            <person name="Maumus F."/>
            <person name="Mayer C."/>
            <person name="Miller J."/>
            <person name="Monier A."/>
            <person name="Salamov A."/>
            <person name="Young J."/>
            <person name="Aguilar M."/>
            <person name="Claverie J.M."/>
            <person name="Frickenhaus S."/>
            <person name="Gonzalez K."/>
            <person name="Herman E.K."/>
            <person name="Lin Y.C."/>
            <person name="Napier J."/>
            <person name="Ogata H."/>
            <person name="Sarno A.F."/>
            <person name="Shmutz J."/>
            <person name="Schroeder D."/>
            <person name="de Vargas C."/>
            <person name="Verret F."/>
            <person name="von Dassow P."/>
            <person name="Valentin K."/>
            <person name="Van de Peer Y."/>
            <person name="Wheeler G."/>
            <person name="Dacks J.B."/>
            <person name="Delwiche C.F."/>
            <person name="Dyhrman S.T."/>
            <person name="Glockner G."/>
            <person name="John U."/>
            <person name="Richards T."/>
            <person name="Worden A.Z."/>
            <person name="Zhang X."/>
            <person name="Grigoriev I.V."/>
            <person name="Allen A.E."/>
            <person name="Bidle K."/>
            <person name="Borodovsky M."/>
            <person name="Bowler C."/>
            <person name="Brownlee C."/>
            <person name="Cock J.M."/>
            <person name="Elias M."/>
            <person name="Gladyshev V.N."/>
            <person name="Groth M."/>
            <person name="Guda C."/>
            <person name="Hadaegh A."/>
            <person name="Iglesias-Rodriguez M.D."/>
            <person name="Jenkins J."/>
            <person name="Jones B.M."/>
            <person name="Lawson T."/>
            <person name="Leese F."/>
            <person name="Lindquist E."/>
            <person name="Lobanov A."/>
            <person name="Lomsadze A."/>
            <person name="Malik S.B."/>
            <person name="Marsh M.E."/>
            <person name="Mackinder L."/>
            <person name="Mock T."/>
            <person name="Mueller-Roeber B."/>
            <person name="Pagarete A."/>
            <person name="Parker M."/>
            <person name="Probert I."/>
            <person name="Quesneville H."/>
            <person name="Raines C."/>
            <person name="Rensing S.A."/>
            <person name="Riano-Pachon D.M."/>
            <person name="Richier S."/>
            <person name="Rokitta S."/>
            <person name="Shiraiwa Y."/>
            <person name="Soanes D.M."/>
            <person name="van der Giezen M."/>
            <person name="Wahlund T.M."/>
            <person name="Williams B."/>
            <person name="Wilson W."/>
            <person name="Wolfe G."/>
            <person name="Wurch L.L."/>
        </authorList>
    </citation>
    <scope>NUCLEOTIDE SEQUENCE</scope>
</reference>
<feature type="transmembrane region" description="Helical" evidence="2">
    <location>
        <begin position="6"/>
        <end position="32"/>
    </location>
</feature>
<dbReference type="AlphaFoldDB" id="A0A0D3JR03"/>
<keyword evidence="4" id="KW-1185">Reference proteome</keyword>
<accession>A0A0D3JR03</accession>
<protein>
    <submittedName>
        <fullName evidence="3">Uncharacterized protein</fullName>
    </submittedName>
</protein>
<dbReference type="GeneID" id="17271483"/>
<dbReference type="PaxDb" id="2903-EOD25938"/>
<name>A0A0D3JR03_EMIH1</name>
<evidence type="ECO:0000256" key="2">
    <source>
        <dbReference type="SAM" id="Phobius"/>
    </source>
</evidence>
<dbReference type="EnsemblProtists" id="EOD25938">
    <property type="protein sequence ID" value="EOD25938"/>
    <property type="gene ID" value="EMIHUDRAFT_237353"/>
</dbReference>
<evidence type="ECO:0000313" key="3">
    <source>
        <dbReference type="EnsemblProtists" id="EOD25938"/>
    </source>
</evidence>
<sequence>MEEDSLSTGAVVSISVTSIIIAILLLVALTCFCRFSPLAASSAAGATPSKSSKGGSKGGSEADADLTAQQPVEYGRNYPYAGPSKGGDMTSDPPSRACDDVPPPEAEDLNQGFGVERDRHARATPIPLTRPAVLLIIGSWMEWAKGLMRTPAAKADTPLAEGGFAPSEIERI</sequence>
<proteinExistence type="predicted"/>
<dbReference type="HOGENOM" id="CLU_1790565_0_0_1"/>
<keyword evidence="2" id="KW-0472">Membrane</keyword>